<keyword evidence="4" id="KW-0804">Transcription</keyword>
<proteinExistence type="inferred from homology"/>
<keyword evidence="7" id="KW-1185">Reference proteome</keyword>
<dbReference type="InterPro" id="IPR036388">
    <property type="entry name" value="WH-like_DNA-bd_sf"/>
</dbReference>
<dbReference type="GO" id="GO:0005829">
    <property type="term" value="C:cytosol"/>
    <property type="evidence" value="ECO:0007669"/>
    <property type="project" value="TreeGrafter"/>
</dbReference>
<dbReference type="InterPro" id="IPR005119">
    <property type="entry name" value="LysR_subst-bd"/>
</dbReference>
<dbReference type="SUPFAM" id="SSF46785">
    <property type="entry name" value="Winged helix' DNA-binding domain"/>
    <property type="match status" value="1"/>
</dbReference>
<gene>
    <name evidence="6" type="ordered locus">Bpet0398</name>
</gene>
<accession>A9HYE5</accession>
<protein>
    <submittedName>
        <fullName evidence="6">Transcriptional regulator, LysR-family</fullName>
    </submittedName>
</protein>
<dbReference type="GO" id="GO:0003677">
    <property type="term" value="F:DNA binding"/>
    <property type="evidence" value="ECO:0007669"/>
    <property type="project" value="UniProtKB-KW"/>
</dbReference>
<name>A9HYE5_BORPD</name>
<dbReference type="Gene3D" id="3.40.190.10">
    <property type="entry name" value="Periplasmic binding protein-like II"/>
    <property type="match status" value="2"/>
</dbReference>
<dbReference type="PRINTS" id="PR00039">
    <property type="entry name" value="HTHLYSR"/>
</dbReference>
<dbReference type="Pfam" id="PF00126">
    <property type="entry name" value="HTH_1"/>
    <property type="match status" value="1"/>
</dbReference>
<dbReference type="EMBL" id="AM902716">
    <property type="protein sequence ID" value="CAP40730.1"/>
    <property type="molecule type" value="Genomic_DNA"/>
</dbReference>
<evidence type="ECO:0000256" key="2">
    <source>
        <dbReference type="ARBA" id="ARBA00023015"/>
    </source>
</evidence>
<dbReference type="Proteomes" id="UP000001225">
    <property type="component" value="Chromosome"/>
</dbReference>
<dbReference type="CDD" id="cd08427">
    <property type="entry name" value="PBP2_LTTR_like_2"/>
    <property type="match status" value="1"/>
</dbReference>
<dbReference type="PROSITE" id="PS50931">
    <property type="entry name" value="HTH_LYSR"/>
    <property type="match status" value="1"/>
</dbReference>
<feature type="domain" description="HTH lysR-type" evidence="5">
    <location>
        <begin position="32"/>
        <end position="87"/>
    </location>
</feature>
<dbReference type="STRING" id="94624.Bpet0398"/>
<evidence type="ECO:0000259" key="5">
    <source>
        <dbReference type="PROSITE" id="PS50931"/>
    </source>
</evidence>
<dbReference type="eggNOG" id="COG0583">
    <property type="taxonomic scope" value="Bacteria"/>
</dbReference>
<dbReference type="SUPFAM" id="SSF53850">
    <property type="entry name" value="Periplasmic binding protein-like II"/>
    <property type="match status" value="1"/>
</dbReference>
<organism evidence="6 7">
    <name type="scientific">Bordetella petrii (strain ATCC BAA-461 / DSM 12804 / CCUG 43448 / CIP 107267 / Se-1111R)</name>
    <dbReference type="NCBI Taxonomy" id="340100"/>
    <lineage>
        <taxon>Bacteria</taxon>
        <taxon>Pseudomonadati</taxon>
        <taxon>Pseudomonadota</taxon>
        <taxon>Betaproteobacteria</taxon>
        <taxon>Burkholderiales</taxon>
        <taxon>Alcaligenaceae</taxon>
        <taxon>Bordetella</taxon>
    </lineage>
</organism>
<keyword evidence="2" id="KW-0805">Transcription regulation</keyword>
<dbReference type="Gene3D" id="1.10.10.10">
    <property type="entry name" value="Winged helix-like DNA-binding domain superfamily/Winged helix DNA-binding domain"/>
    <property type="match status" value="1"/>
</dbReference>
<comment type="similarity">
    <text evidence="1">Belongs to the LysR transcriptional regulatory family.</text>
</comment>
<dbReference type="InterPro" id="IPR036390">
    <property type="entry name" value="WH_DNA-bd_sf"/>
</dbReference>
<evidence type="ECO:0000256" key="1">
    <source>
        <dbReference type="ARBA" id="ARBA00009437"/>
    </source>
</evidence>
<evidence type="ECO:0000313" key="6">
    <source>
        <dbReference type="EMBL" id="CAP40730.1"/>
    </source>
</evidence>
<dbReference type="InterPro" id="IPR000847">
    <property type="entry name" value="LysR_HTH_N"/>
</dbReference>
<evidence type="ECO:0000313" key="7">
    <source>
        <dbReference type="Proteomes" id="UP000001225"/>
    </source>
</evidence>
<evidence type="ECO:0000256" key="4">
    <source>
        <dbReference type="ARBA" id="ARBA00023163"/>
    </source>
</evidence>
<sequence length="318" mass="34650">MLFMVPRALTKVKLLIIFSRPSFSYICAMSSIRQFRTALAAARLGSFVAAGRHVGLTQAAVSLQIKNLESELHTQLFERRAQAAVPTPQGRRMLAELEELVARYEQLQAQSGDTLRGSLRIGTLVSSLMGTFGTVLARVKHDYPDLHITLLAGQSADFAARVAAGELDAAVVTEPPHGVEPALVWAPLYQEPLVLIAAARLRHKSVASLLATEPFLQFDRSLWTGHLITEALSRHGAAPNTILELNSIEAIAELVRQDYGVAVVPLLANANWRASKQLAVKPLPGPAIMRRVGMLERRRHGKQAITQTLRGVFAQAAP</sequence>
<keyword evidence="3" id="KW-0238">DNA-binding</keyword>
<dbReference type="PANTHER" id="PTHR30419">
    <property type="entry name" value="HTH-TYPE TRANSCRIPTIONAL REGULATOR YBHD"/>
    <property type="match status" value="1"/>
</dbReference>
<evidence type="ECO:0000256" key="3">
    <source>
        <dbReference type="ARBA" id="ARBA00023125"/>
    </source>
</evidence>
<dbReference type="AlphaFoldDB" id="A9HYE5"/>
<dbReference type="GO" id="GO:0003700">
    <property type="term" value="F:DNA-binding transcription factor activity"/>
    <property type="evidence" value="ECO:0007669"/>
    <property type="project" value="InterPro"/>
</dbReference>
<dbReference type="InterPro" id="IPR050950">
    <property type="entry name" value="HTH-type_LysR_regulators"/>
</dbReference>
<dbReference type="KEGG" id="bpt:Bpet0398"/>
<reference evidence="6 7" key="1">
    <citation type="journal article" date="2008" name="BMC Genomics">
        <title>The missing link: Bordetella petrii is endowed with both the metabolic versatility of environmental bacteria and virulence traits of pathogenic Bordetellae.</title>
        <authorList>
            <person name="Gross R."/>
            <person name="Guzman C.A."/>
            <person name="Sebaihia M."/>
            <person name="Martins Dos Santos V.A."/>
            <person name="Pieper D.H."/>
            <person name="Koebnik R."/>
            <person name="Lechner M."/>
            <person name="Bartels D."/>
            <person name="Buhrmester J."/>
            <person name="Choudhuri J.V."/>
            <person name="Ebensen T."/>
            <person name="Gaigalat L."/>
            <person name="Herrmann S."/>
            <person name="Khachane A.N."/>
            <person name="Larisch C."/>
            <person name="Link S."/>
            <person name="Linke B."/>
            <person name="Meyer F."/>
            <person name="Mormann S."/>
            <person name="Nakunst D."/>
            <person name="Rueckert C."/>
            <person name="Schneiker-Bekel S."/>
            <person name="Schulze K."/>
            <person name="Vorhoelter F.J."/>
            <person name="Yevsa T."/>
            <person name="Engle J.T."/>
            <person name="Goldman W.E."/>
            <person name="Puehler A."/>
            <person name="Goebel U.B."/>
            <person name="Goesmann A."/>
            <person name="Bloecker H."/>
            <person name="Kaiser O."/>
            <person name="Martinez-Arias R."/>
        </authorList>
    </citation>
    <scope>NUCLEOTIDE SEQUENCE [LARGE SCALE GENOMIC DNA]</scope>
    <source>
        <strain evidence="7">ATCC BAA-461 / DSM 12804 / CCUG 43448 / CIP 107267 / Se-1111R</strain>
    </source>
</reference>
<dbReference type="Pfam" id="PF03466">
    <property type="entry name" value="LysR_substrate"/>
    <property type="match status" value="1"/>
</dbReference>